<comment type="caution">
    <text evidence="5">The sequence shown here is derived from an EMBL/GenBank/DDBJ whole genome shotgun (WGS) entry which is preliminary data.</text>
</comment>
<feature type="repeat" description="PPR" evidence="2">
    <location>
        <begin position="874"/>
        <end position="908"/>
    </location>
</feature>
<dbReference type="InterPro" id="IPR053303">
    <property type="entry name" value="Chloroplast_PPR"/>
</dbReference>
<name>A0AAW1QH09_9CHLO</name>
<feature type="repeat" description="PPR" evidence="2">
    <location>
        <begin position="684"/>
        <end position="718"/>
    </location>
</feature>
<dbReference type="PANTHER" id="PTHR47935:SF1">
    <property type="entry name" value="PENTATRICOPEPTIDE REPEAT-CONTAINING PROTEIN MRL1, CHLOROPLASTIC"/>
    <property type="match status" value="1"/>
</dbReference>
<gene>
    <name evidence="5" type="ORF">WJX72_012335</name>
</gene>
<feature type="compositionally biased region" description="Low complexity" evidence="3">
    <location>
        <begin position="287"/>
        <end position="315"/>
    </location>
</feature>
<keyword evidence="1" id="KW-0677">Repeat</keyword>
<dbReference type="Pfam" id="PF17177">
    <property type="entry name" value="PPR_long"/>
    <property type="match status" value="1"/>
</dbReference>
<accession>A0AAW1QH09</accession>
<dbReference type="Pfam" id="PF13812">
    <property type="entry name" value="PPR_3"/>
    <property type="match status" value="2"/>
</dbReference>
<dbReference type="PROSITE" id="PS51375">
    <property type="entry name" value="PPR"/>
    <property type="match status" value="6"/>
</dbReference>
<evidence type="ECO:0000313" key="5">
    <source>
        <dbReference type="EMBL" id="KAK9820618.1"/>
    </source>
</evidence>
<feature type="repeat" description="PPR" evidence="2">
    <location>
        <begin position="979"/>
        <end position="1013"/>
    </location>
</feature>
<dbReference type="Pfam" id="PF05542">
    <property type="entry name" value="DUF760"/>
    <property type="match status" value="1"/>
</dbReference>
<organism evidence="5 6">
    <name type="scientific">[Myrmecia] bisecta</name>
    <dbReference type="NCBI Taxonomy" id="41462"/>
    <lineage>
        <taxon>Eukaryota</taxon>
        <taxon>Viridiplantae</taxon>
        <taxon>Chlorophyta</taxon>
        <taxon>core chlorophytes</taxon>
        <taxon>Trebouxiophyceae</taxon>
        <taxon>Trebouxiales</taxon>
        <taxon>Trebouxiaceae</taxon>
        <taxon>Myrmecia</taxon>
    </lineage>
</organism>
<feature type="region of interest" description="Disordered" evidence="3">
    <location>
        <begin position="1357"/>
        <end position="1398"/>
    </location>
</feature>
<feature type="repeat" description="PPR" evidence="2">
    <location>
        <begin position="909"/>
        <end position="943"/>
    </location>
</feature>
<evidence type="ECO:0000256" key="2">
    <source>
        <dbReference type="PROSITE-ProRule" id="PRU00708"/>
    </source>
</evidence>
<dbReference type="SUPFAM" id="SSF48452">
    <property type="entry name" value="TPR-like"/>
    <property type="match status" value="1"/>
</dbReference>
<reference evidence="5 6" key="1">
    <citation type="journal article" date="2024" name="Nat. Commun.">
        <title>Phylogenomics reveals the evolutionary origins of lichenization in chlorophyte algae.</title>
        <authorList>
            <person name="Puginier C."/>
            <person name="Libourel C."/>
            <person name="Otte J."/>
            <person name="Skaloud P."/>
            <person name="Haon M."/>
            <person name="Grisel S."/>
            <person name="Petersen M."/>
            <person name="Berrin J.G."/>
            <person name="Delaux P.M."/>
            <person name="Dal Grande F."/>
            <person name="Keller J."/>
        </authorList>
    </citation>
    <scope>NUCLEOTIDE SEQUENCE [LARGE SCALE GENOMIC DNA]</scope>
    <source>
        <strain evidence="5 6">SAG 2043</strain>
    </source>
</reference>
<feature type="region of interest" description="Disordered" evidence="3">
    <location>
        <begin position="1246"/>
        <end position="1276"/>
    </location>
</feature>
<evidence type="ECO:0000313" key="6">
    <source>
        <dbReference type="Proteomes" id="UP001489004"/>
    </source>
</evidence>
<evidence type="ECO:0000259" key="4">
    <source>
        <dbReference type="Pfam" id="PF17177"/>
    </source>
</evidence>
<dbReference type="NCBIfam" id="TIGR00756">
    <property type="entry name" value="PPR"/>
    <property type="match status" value="4"/>
</dbReference>
<feature type="repeat" description="PPR" evidence="2">
    <location>
        <begin position="944"/>
        <end position="978"/>
    </location>
</feature>
<feature type="region of interest" description="Disordered" evidence="3">
    <location>
        <begin position="560"/>
        <end position="592"/>
    </location>
</feature>
<feature type="domain" description="PROP1-like PPR" evidence="4">
    <location>
        <begin position="692"/>
        <end position="810"/>
    </location>
</feature>
<evidence type="ECO:0000256" key="3">
    <source>
        <dbReference type="SAM" id="MobiDB-lite"/>
    </source>
</evidence>
<evidence type="ECO:0000256" key="1">
    <source>
        <dbReference type="ARBA" id="ARBA00022737"/>
    </source>
</evidence>
<dbReference type="PANTHER" id="PTHR47935">
    <property type="entry name" value="PENTATRICOPEPTIDE REPEAT-CONTAINING PROTEIN MRL1, CHLOROPLASTIC"/>
    <property type="match status" value="1"/>
</dbReference>
<feature type="region of interest" description="Disordered" evidence="3">
    <location>
        <begin position="279"/>
        <end position="336"/>
    </location>
</feature>
<dbReference type="InterPro" id="IPR008479">
    <property type="entry name" value="DUF760"/>
</dbReference>
<dbReference type="EMBL" id="JALJOR010000003">
    <property type="protein sequence ID" value="KAK9820618.1"/>
    <property type="molecule type" value="Genomic_DNA"/>
</dbReference>
<feature type="repeat" description="PPR" evidence="2">
    <location>
        <begin position="767"/>
        <end position="801"/>
    </location>
</feature>
<keyword evidence="6" id="KW-1185">Reference proteome</keyword>
<dbReference type="Proteomes" id="UP001489004">
    <property type="component" value="Unassembled WGS sequence"/>
</dbReference>
<dbReference type="Gene3D" id="1.25.40.10">
    <property type="entry name" value="Tetratricopeptide repeat domain"/>
    <property type="match status" value="4"/>
</dbReference>
<protein>
    <recommendedName>
        <fullName evidence="4">PROP1-like PPR domain-containing protein</fullName>
    </recommendedName>
</protein>
<dbReference type="InterPro" id="IPR011990">
    <property type="entry name" value="TPR-like_helical_dom_sf"/>
</dbReference>
<dbReference type="InterPro" id="IPR002885">
    <property type="entry name" value="PPR_rpt"/>
</dbReference>
<proteinExistence type="predicted"/>
<sequence length="1398" mass="152446">MRPVKTENAHLALTLSTDHRTPTPASCRASFVGQLRHTCPLSRSLRPQPARLTSASVRHVVRPAAAGGESSEQVGLAPAKPKSPVGEMLAYYAKQEPHLFRAAIEEQLLRIRDQREEEKKAAPEAPKSTDKSELVLYRRMQDLKRNEQRATVEDLMYASVLEKFLEVGVDMLPRIDNVIESPTNLKALTEGIHTKEALEMVKEHVRNIMGPASVAYSNSMIKMSKLQAAQVYAASIMFGYFVRRVDKRFQLERSLGLLPDEDAMHRLEKLFAEADALELSDDPDSPSKPSNSADTSSTTSSSTSSGQASTSGYASDASSGLPGTMGGGGTAPGARPKSALRKYIESFNQETMVEMTRLVSAEGAALVEMQTSALFGNLSVLQKQMQEAVGQDANSMEELMERVQKVVADGQVESVTITVGTQRRAVLEAVAFGTFLRDVETHVDNERTPYRHARKQHFCVQAVRIGNNRDGSVTYSFEDDEEEDSDFAQAIWIPTPASTTASGSHTGTQQLEHVEPTLGVEGAAEGPLNHTVQSDQVLARIQQHQTAEFSQRPHAIDFGLVQSSNGHSKRSTPRSSPRPTGEPSDGSSSHHRIGRLEGALKLVEEMVHADRTDALSRLKHKHFLHKAADLRAVKEAFRFVQVLPRRYVDSRTYNMLVSVCVRAKDLAAALRAGDMLKSTGSKLDTILYTNLIHACAVAGNADAAFKLYSEMKAEKVGMERQVFSTLINACSREILATPPGDRRTQLVLLERAAAVFGEMQAAAIKPDLPVWNSFITAAGRAGQLQRAFQALEDMQGFGNRPNVRTYAALIDACGRSQQKALALRVYSKALMEGLSDSLLIYASAIFACRSPQQVDLQSALRIFADMQRNGVQADAGLYASLMLVAGSAGDVELAFELDQEMKLEGFKPSQETCSALMMVCIENEQLERAHQLYQDMRQHKLQPHLHAFNALINAYGRSSRLGDAVSGVTDMIAAGHEPDQFTFAAVLNACQRADEADVAFEVFRIMKKRGLRVDEAVCFILLRLCYNGQRASWYPGGYPPGKTQSQGMPGARSAAGMALLQALSGSAAPVEYDAREVNWVSRAMSVYREAVAGGVTLRLHVLDRLLACLRLPHSADDKNPGSAGAMPTFKVGSYMLAESANVEAQLQPAGRLFDSRAVTILEEAISVGSLPQFRLDRPCLVDMRRMPPTVAEVYVLAMLTALRRSADPSGQKYHPITFLVPPYHTAEVFFPSYAHEPFEAGVSAPEAASVPARSHDSLTSLEDEEVEKRAGSPASLAGMWDDAEEDATASTGLGVAGMLRRLHLWAKESPGEGQLVVEGRALARWLRIADRAATNARSSALSALQEQGWIGSGLKKQQQNIRLGMSEQDYRSRPPTAGKNAGWSPFGSPSDGQPPAGY</sequence>
<dbReference type="InterPro" id="IPR033443">
    <property type="entry name" value="PROP1-like_PPR_dom"/>
</dbReference>